<evidence type="ECO:0000313" key="3">
    <source>
        <dbReference type="Proteomes" id="UP000598633"/>
    </source>
</evidence>
<comment type="caution">
    <text evidence="2">The sequence shown here is derived from an EMBL/GenBank/DDBJ whole genome shotgun (WGS) entry which is preliminary data.</text>
</comment>
<dbReference type="InterPro" id="IPR025202">
    <property type="entry name" value="PLD-like_dom"/>
</dbReference>
<gene>
    <name evidence="2" type="ORF">IFJ97_01405</name>
</gene>
<evidence type="ECO:0000259" key="1">
    <source>
        <dbReference type="PROSITE" id="PS50035"/>
    </source>
</evidence>
<sequence length="525" mass="58272">MMMRATPLCRCFSGWSVRMISCLIPVILTVGCTTLPKELPEKVETFGLEPTKVGVLAEVTNAIGSQHGAEASGFLILDSNEAALKWRLALADSAQRTLDAQYFIWYGDASGLLLLNRVLEAADRGVRVRLLIDDLMMGGADRIVAALCQHPNVEIRIFNPWDVRSGGGAVGRGVEFATHMKRLNHRMHNKLFVADNHMGIVGGRNIGDEYFGLSTHFNFLDLDLLAAGPVVAEVTGTFDYYWNSDWTYPGEGLKTGLPADALDEARKEIRDDLDKEANVLAAFPMQRKSWESELAALPLEMHIGVGHVTVDNLPAGAGFPPVQVFETLSEFAEGVEQEIFVASAYFIPDNESIDWVAEATKRGVRVRVLTNSLASNDESVSNSGYKKVRRPVLEAGGELFELREDLMMKASVDTSPVKSEFVAFHTKALVVDRRKVFVGSLNLDPRSIYLNTEMGLLIDHRGLGEELVRIFEQLAEPENSWRVFLEQGELQWQSSEGIVSRQPARSGWQRIEDSFYSLLPIKSQL</sequence>
<protein>
    <submittedName>
        <fullName evidence="2">Phospholipase D family protein</fullName>
    </submittedName>
</protein>
<dbReference type="PANTHER" id="PTHR21248">
    <property type="entry name" value="CARDIOLIPIN SYNTHASE"/>
    <property type="match status" value="1"/>
</dbReference>
<organism evidence="2 3">
    <name type="scientific">Candidatus Sulfomarinibacter kjeldsenii</name>
    <dbReference type="NCBI Taxonomy" id="2885994"/>
    <lineage>
        <taxon>Bacteria</taxon>
        <taxon>Pseudomonadati</taxon>
        <taxon>Acidobacteriota</taxon>
        <taxon>Thermoanaerobaculia</taxon>
        <taxon>Thermoanaerobaculales</taxon>
        <taxon>Candidatus Sulfomarinibacteraceae</taxon>
        <taxon>Candidatus Sulfomarinibacter</taxon>
    </lineage>
</organism>
<name>A0A8J6Y7U8_9BACT</name>
<dbReference type="EMBL" id="JACXWA010000018">
    <property type="protein sequence ID" value="MBD3869999.1"/>
    <property type="molecule type" value="Genomic_DNA"/>
</dbReference>
<dbReference type="CDD" id="cd09113">
    <property type="entry name" value="PLDc_ymdC_like_2"/>
    <property type="match status" value="1"/>
</dbReference>
<evidence type="ECO:0000313" key="2">
    <source>
        <dbReference type="EMBL" id="MBD3869999.1"/>
    </source>
</evidence>
<dbReference type="GO" id="GO:0030572">
    <property type="term" value="F:phosphatidyltransferase activity"/>
    <property type="evidence" value="ECO:0007669"/>
    <property type="project" value="UniProtKB-ARBA"/>
</dbReference>
<dbReference type="SUPFAM" id="SSF56024">
    <property type="entry name" value="Phospholipase D/nuclease"/>
    <property type="match status" value="2"/>
</dbReference>
<dbReference type="Proteomes" id="UP000598633">
    <property type="component" value="Unassembled WGS sequence"/>
</dbReference>
<dbReference type="InterPro" id="IPR001736">
    <property type="entry name" value="PLipase_D/transphosphatidylase"/>
</dbReference>
<dbReference type="PANTHER" id="PTHR21248:SF12">
    <property type="entry name" value="CARDIOLIPIN SYNTHASE C"/>
    <property type="match status" value="1"/>
</dbReference>
<accession>A0A8J6Y7U8</accession>
<dbReference type="SMART" id="SM00155">
    <property type="entry name" value="PLDc"/>
    <property type="match status" value="2"/>
</dbReference>
<proteinExistence type="predicted"/>
<dbReference type="PROSITE" id="PS50035">
    <property type="entry name" value="PLD"/>
    <property type="match status" value="2"/>
</dbReference>
<dbReference type="Pfam" id="PF13091">
    <property type="entry name" value="PLDc_2"/>
    <property type="match status" value="2"/>
</dbReference>
<feature type="domain" description="PLD phosphodiesterase" evidence="1">
    <location>
        <begin position="183"/>
        <end position="210"/>
    </location>
</feature>
<dbReference type="GO" id="GO:0032049">
    <property type="term" value="P:cardiolipin biosynthetic process"/>
    <property type="evidence" value="ECO:0007669"/>
    <property type="project" value="UniProtKB-ARBA"/>
</dbReference>
<dbReference type="Gene3D" id="3.30.870.10">
    <property type="entry name" value="Endonuclease Chain A"/>
    <property type="match status" value="2"/>
</dbReference>
<reference evidence="2 3" key="1">
    <citation type="submission" date="2020-08" db="EMBL/GenBank/DDBJ databases">
        <title>Acidobacteriota in marine sediments use diverse sulfur dissimilation pathways.</title>
        <authorList>
            <person name="Wasmund K."/>
        </authorList>
    </citation>
    <scope>NUCLEOTIDE SEQUENCE [LARGE SCALE GENOMIC DNA]</scope>
    <source>
        <strain evidence="2">MAG AM3-A</strain>
    </source>
</reference>
<dbReference type="CDD" id="cd09111">
    <property type="entry name" value="PLDc_ymdC_like_1"/>
    <property type="match status" value="1"/>
</dbReference>
<dbReference type="PROSITE" id="PS51257">
    <property type="entry name" value="PROKAR_LIPOPROTEIN"/>
    <property type="match status" value="1"/>
</dbReference>
<dbReference type="AlphaFoldDB" id="A0A8J6Y7U8"/>
<feature type="domain" description="PLD phosphodiesterase" evidence="1">
    <location>
        <begin position="420"/>
        <end position="447"/>
    </location>
</feature>